<feature type="compositionally biased region" description="Basic and acidic residues" evidence="1">
    <location>
        <begin position="16"/>
        <end position="29"/>
    </location>
</feature>
<feature type="compositionally biased region" description="Low complexity" evidence="1">
    <location>
        <begin position="30"/>
        <end position="40"/>
    </location>
</feature>
<dbReference type="Proteomes" id="UP000266723">
    <property type="component" value="Unassembled WGS sequence"/>
</dbReference>
<comment type="caution">
    <text evidence="2">The sequence shown here is derived from an EMBL/GenBank/DDBJ whole genome shotgun (WGS) entry which is preliminary data.</text>
</comment>
<evidence type="ECO:0000313" key="4">
    <source>
        <dbReference type="Proteomes" id="UP000266723"/>
    </source>
</evidence>
<proteinExistence type="predicted"/>
<feature type="region of interest" description="Disordered" evidence="1">
    <location>
        <begin position="1"/>
        <end position="40"/>
    </location>
</feature>
<evidence type="ECO:0000313" key="3">
    <source>
        <dbReference type="EMBL" id="KAF3533698.1"/>
    </source>
</evidence>
<name>A0A3N6R7J0_BRACR</name>
<sequence>MSVSSVSDKMSVSSVSDEKSFSSVSDKKSVSSVSDKTSGSSVLQWTSLALTLEEMLSSSRHLLVPEGVPFSLVPRPILYENKVVARSS</sequence>
<dbReference type="AlphaFoldDB" id="A0A3N6R7J0"/>
<accession>A0A3N6R7J0</accession>
<evidence type="ECO:0000313" key="2">
    <source>
        <dbReference type="EMBL" id="KAF2586647.1"/>
    </source>
</evidence>
<protein>
    <submittedName>
        <fullName evidence="2">Uncharacterized protein</fullName>
    </submittedName>
</protein>
<keyword evidence="4" id="KW-1185">Reference proteome</keyword>
<reference evidence="3 4" key="3">
    <citation type="journal article" date="2020" name="BMC Genomics">
        <title>Intraspecific diversification of the crop wild relative Brassica cretica Lam. using demographic model selection.</title>
        <authorList>
            <person name="Kioukis A."/>
            <person name="Michalopoulou V.A."/>
            <person name="Briers L."/>
            <person name="Pirintsos S."/>
            <person name="Studholme D.J."/>
            <person name="Pavlidis P."/>
            <person name="Sarris P.F."/>
        </authorList>
    </citation>
    <scope>NUCLEOTIDE SEQUENCE [LARGE SCALE GENOMIC DNA]</scope>
    <source>
        <strain evidence="4">cv. PFS-1207/04</strain>
        <strain evidence="3">PFS-1207/04</strain>
    </source>
</reference>
<organism evidence="2">
    <name type="scientific">Brassica cretica</name>
    <name type="common">Mustard</name>
    <dbReference type="NCBI Taxonomy" id="69181"/>
    <lineage>
        <taxon>Eukaryota</taxon>
        <taxon>Viridiplantae</taxon>
        <taxon>Streptophyta</taxon>
        <taxon>Embryophyta</taxon>
        <taxon>Tracheophyta</taxon>
        <taxon>Spermatophyta</taxon>
        <taxon>Magnoliopsida</taxon>
        <taxon>eudicotyledons</taxon>
        <taxon>Gunneridae</taxon>
        <taxon>Pentapetalae</taxon>
        <taxon>rosids</taxon>
        <taxon>malvids</taxon>
        <taxon>Brassicales</taxon>
        <taxon>Brassicaceae</taxon>
        <taxon>Brassiceae</taxon>
        <taxon>Brassica</taxon>
    </lineage>
</organism>
<reference evidence="3" key="2">
    <citation type="submission" date="2019-12" db="EMBL/GenBank/DDBJ databases">
        <authorList>
            <person name="Studholme D.J."/>
            <person name="Sarris P."/>
        </authorList>
    </citation>
    <scope>NUCLEOTIDE SEQUENCE</scope>
    <source>
        <strain evidence="3">PFS-1207/04</strain>
        <tissue evidence="3">Leaf</tissue>
    </source>
</reference>
<feature type="compositionally biased region" description="Low complexity" evidence="1">
    <location>
        <begin position="1"/>
        <end position="15"/>
    </location>
</feature>
<dbReference type="EMBL" id="QGKY02000246">
    <property type="protein sequence ID" value="KAF2586647.1"/>
    <property type="molecule type" value="Genomic_DNA"/>
</dbReference>
<dbReference type="EMBL" id="QGKV02001507">
    <property type="protein sequence ID" value="KAF3533698.1"/>
    <property type="molecule type" value="Genomic_DNA"/>
</dbReference>
<evidence type="ECO:0000256" key="1">
    <source>
        <dbReference type="SAM" id="MobiDB-lite"/>
    </source>
</evidence>
<reference evidence="2" key="1">
    <citation type="submission" date="2019-12" db="EMBL/GenBank/DDBJ databases">
        <title>Genome sequencing and annotation of Brassica cretica.</title>
        <authorList>
            <person name="Studholme D.J."/>
            <person name="Sarris P.F."/>
        </authorList>
    </citation>
    <scope>NUCLEOTIDE SEQUENCE</scope>
    <source>
        <strain evidence="2">PFS-102/07</strain>
        <tissue evidence="2">Leaf</tissue>
    </source>
</reference>
<gene>
    <name evidence="3" type="ORF">DY000_02042656</name>
    <name evidence="2" type="ORF">F2Q70_00037088</name>
</gene>